<organism evidence="2 3">
    <name type="scientific">Lactococcus phage AM4</name>
    <dbReference type="NCBI Taxonomy" id="1965472"/>
    <lineage>
        <taxon>Viruses</taxon>
        <taxon>Duplodnaviria</taxon>
        <taxon>Heunggongvirae</taxon>
        <taxon>Uroviricota</taxon>
        <taxon>Caudoviricetes</taxon>
        <taxon>Audreyjarvisvirus</taxon>
        <taxon>Audreyjarvisvirus AM4</taxon>
    </lineage>
</organism>
<sequence>MKVYVLTADTYDGAWGSEIALFGVFSTKEEAEKQADEMQCDITIVNIDEIEEPKYLGGYCE</sequence>
<dbReference type="Pfam" id="PF24024">
    <property type="entry name" value="DUF7336"/>
    <property type="match status" value="1"/>
</dbReference>
<keyword evidence="3" id="KW-1185">Reference proteome</keyword>
<evidence type="ECO:0000259" key="1">
    <source>
        <dbReference type="Pfam" id="PF24024"/>
    </source>
</evidence>
<reference evidence="2 3" key="1">
    <citation type="journal article" date="2017" name="Viruses">
        <title>Phage Biodiversity in Artisanal Cheese Wheys Reflects the Complexity of the Fermentation Process.</title>
        <authorList>
            <person name="Mahony J."/>
            <person name="Moscarelli A."/>
            <person name="Kelleher P."/>
            <person name="Lugli G.A."/>
            <person name="Ventura M."/>
            <person name="Settanni L."/>
            <person name="van Sinderen D."/>
        </authorList>
    </citation>
    <scope>NUCLEOTIDE SEQUENCE [LARGE SCALE GENOMIC DNA]</scope>
</reference>
<dbReference type="InterPro" id="IPR055760">
    <property type="entry name" value="DUF7336"/>
</dbReference>
<feature type="domain" description="DUF7336" evidence="1">
    <location>
        <begin position="1"/>
        <end position="60"/>
    </location>
</feature>
<protein>
    <recommendedName>
        <fullName evidence="1">DUF7336 domain-containing protein</fullName>
    </recommendedName>
</protein>
<dbReference type="EMBL" id="KY554771">
    <property type="protein sequence ID" value="ARM66830.1"/>
    <property type="molecule type" value="Genomic_DNA"/>
</dbReference>
<gene>
    <name evidence="2" type="ORF">AM4_172</name>
</gene>
<proteinExistence type="predicted"/>
<evidence type="ECO:0000313" key="2">
    <source>
        <dbReference type="EMBL" id="ARM66830.1"/>
    </source>
</evidence>
<accession>A0A1W6JKQ6</accession>
<dbReference type="Proteomes" id="UP000223361">
    <property type="component" value="Segment"/>
</dbReference>
<name>A0A1W6JKQ6_9CAUD</name>
<evidence type="ECO:0000313" key="3">
    <source>
        <dbReference type="Proteomes" id="UP000223361"/>
    </source>
</evidence>